<gene>
    <name evidence="1" type="primary">yheD</name>
    <name evidence="1" type="ORF">GCM10011571_18600</name>
</gene>
<evidence type="ECO:0000313" key="1">
    <source>
        <dbReference type="EMBL" id="GGE17193.1"/>
    </source>
</evidence>
<dbReference type="SUPFAM" id="SSF56059">
    <property type="entry name" value="Glutathione synthetase ATP-binding domain-like"/>
    <property type="match status" value="1"/>
</dbReference>
<organism evidence="1 2">
    <name type="scientific">Marinithermofilum abyssi</name>
    <dbReference type="NCBI Taxonomy" id="1571185"/>
    <lineage>
        <taxon>Bacteria</taxon>
        <taxon>Bacillati</taxon>
        <taxon>Bacillota</taxon>
        <taxon>Bacilli</taxon>
        <taxon>Bacillales</taxon>
        <taxon>Thermoactinomycetaceae</taxon>
        <taxon>Marinithermofilum</taxon>
    </lineage>
</organism>
<dbReference type="Pfam" id="PF14398">
    <property type="entry name" value="ATPgrasp_YheCD"/>
    <property type="match status" value="1"/>
</dbReference>
<dbReference type="Gene3D" id="3.30.470.20">
    <property type="entry name" value="ATP-grasp fold, B domain"/>
    <property type="match status" value="1"/>
</dbReference>
<evidence type="ECO:0008006" key="3">
    <source>
        <dbReference type="Google" id="ProtNLM"/>
    </source>
</evidence>
<protein>
    <recommendedName>
        <fullName evidence="3">YheC/D like ATP-grasp</fullName>
    </recommendedName>
</protein>
<evidence type="ECO:0000313" key="2">
    <source>
        <dbReference type="Proteomes" id="UP000625210"/>
    </source>
</evidence>
<accession>A0A8J2YAN7</accession>
<dbReference type="InterPro" id="IPR026838">
    <property type="entry name" value="YheC/D"/>
</dbReference>
<dbReference type="AlphaFoldDB" id="A0A8J2YAN7"/>
<name>A0A8J2YAN7_9BACL</name>
<sequence>MSSIICKIQALSSTMPAKAVKLSTSLMKEWGCHPGQSIKIRVGNRTLITRILGINRNEYAIYFPKYIARQLAIPYFSEIRTSLQNRELRIGPVLAILTTGYTGSSTTPFGNRSSLFKSFLLAAQTDRPFFYVFTPEMVDWNTQTVNGWFYGKGKNGVCQWFRRTAPLPEVIYERIPNRKAESLPQVKACRERIQSITRCQIFNQGFFNKWSVHEKLYQHPLTSENIPETYPSPTIPLIKKMVDRHQMIYLKPDGGSLGMGIFRITRHPQGGYYCRFRDGEKNVLRLFHSMEKLVWHIFGQQMHRLNRYLVQQGIRLAKYDGRPVDFRVHMHKDRSEEWQVVGIGAKVAGVGCVTTHGRTGGSMISTSELLQKKFPGAESEIENKIRDASIRIARTLEEEVNGPLGELGLDIGIDRYQHVWLFEVNSKPGRHIFLHPTLRDAGKQSARYITEYSLKLANFV</sequence>
<keyword evidence="2" id="KW-1185">Reference proteome</keyword>
<dbReference type="RefSeq" id="WP_188647619.1">
    <property type="nucleotide sequence ID" value="NZ_BMHQ01000006.1"/>
</dbReference>
<dbReference type="EMBL" id="BMHQ01000006">
    <property type="protein sequence ID" value="GGE17193.1"/>
    <property type="molecule type" value="Genomic_DNA"/>
</dbReference>
<comment type="caution">
    <text evidence="1">The sequence shown here is derived from an EMBL/GenBank/DDBJ whole genome shotgun (WGS) entry which is preliminary data.</text>
</comment>
<dbReference type="Proteomes" id="UP000625210">
    <property type="component" value="Unassembled WGS sequence"/>
</dbReference>
<proteinExistence type="predicted"/>
<reference evidence="1" key="1">
    <citation type="journal article" date="2014" name="Int. J. Syst. Evol. Microbiol.">
        <title>Complete genome sequence of Corynebacterium casei LMG S-19264T (=DSM 44701T), isolated from a smear-ripened cheese.</title>
        <authorList>
            <consortium name="US DOE Joint Genome Institute (JGI-PGF)"/>
            <person name="Walter F."/>
            <person name="Albersmeier A."/>
            <person name="Kalinowski J."/>
            <person name="Ruckert C."/>
        </authorList>
    </citation>
    <scope>NUCLEOTIDE SEQUENCE</scope>
    <source>
        <strain evidence="1">CGMCC 1.15179</strain>
    </source>
</reference>
<reference evidence="1" key="2">
    <citation type="submission" date="2020-09" db="EMBL/GenBank/DDBJ databases">
        <authorList>
            <person name="Sun Q."/>
            <person name="Zhou Y."/>
        </authorList>
    </citation>
    <scope>NUCLEOTIDE SEQUENCE</scope>
    <source>
        <strain evidence="1">CGMCC 1.15179</strain>
    </source>
</reference>